<dbReference type="EMBL" id="GBRH01230132">
    <property type="protein sequence ID" value="JAD67763.1"/>
    <property type="molecule type" value="Transcribed_RNA"/>
</dbReference>
<reference evidence="1" key="1">
    <citation type="submission" date="2014-09" db="EMBL/GenBank/DDBJ databases">
        <authorList>
            <person name="Magalhaes I.L.F."/>
            <person name="Oliveira U."/>
            <person name="Santos F.R."/>
            <person name="Vidigal T.H.D.A."/>
            <person name="Brescovit A.D."/>
            <person name="Santos A.J."/>
        </authorList>
    </citation>
    <scope>NUCLEOTIDE SEQUENCE</scope>
    <source>
        <tissue evidence="1">Shoot tissue taken approximately 20 cm above the soil surface</tissue>
    </source>
</reference>
<sequence>MTYIVDERLNKFYLFCFVLK</sequence>
<proteinExistence type="predicted"/>
<organism evidence="1">
    <name type="scientific">Arundo donax</name>
    <name type="common">Giant reed</name>
    <name type="synonym">Donax arundinaceus</name>
    <dbReference type="NCBI Taxonomy" id="35708"/>
    <lineage>
        <taxon>Eukaryota</taxon>
        <taxon>Viridiplantae</taxon>
        <taxon>Streptophyta</taxon>
        <taxon>Embryophyta</taxon>
        <taxon>Tracheophyta</taxon>
        <taxon>Spermatophyta</taxon>
        <taxon>Magnoliopsida</taxon>
        <taxon>Liliopsida</taxon>
        <taxon>Poales</taxon>
        <taxon>Poaceae</taxon>
        <taxon>PACMAD clade</taxon>
        <taxon>Arundinoideae</taxon>
        <taxon>Arundineae</taxon>
        <taxon>Arundo</taxon>
    </lineage>
</organism>
<accession>A0A0A9BZX9</accession>
<protein>
    <submittedName>
        <fullName evidence="1">Uncharacterized protein</fullName>
    </submittedName>
</protein>
<reference evidence="1" key="2">
    <citation type="journal article" date="2015" name="Data Brief">
        <title>Shoot transcriptome of the giant reed, Arundo donax.</title>
        <authorList>
            <person name="Barrero R.A."/>
            <person name="Guerrero F.D."/>
            <person name="Moolhuijzen P."/>
            <person name="Goolsby J.A."/>
            <person name="Tidwell J."/>
            <person name="Bellgard S.E."/>
            <person name="Bellgard M.I."/>
        </authorList>
    </citation>
    <scope>NUCLEOTIDE SEQUENCE</scope>
    <source>
        <tissue evidence="1">Shoot tissue taken approximately 20 cm above the soil surface</tissue>
    </source>
</reference>
<dbReference type="AlphaFoldDB" id="A0A0A9BZX9"/>
<evidence type="ECO:0000313" key="1">
    <source>
        <dbReference type="EMBL" id="JAD67763.1"/>
    </source>
</evidence>
<name>A0A0A9BZX9_ARUDO</name>